<dbReference type="InterPro" id="IPR011060">
    <property type="entry name" value="RibuloseP-bd_barrel"/>
</dbReference>
<dbReference type="RefSeq" id="WP_025746943.1">
    <property type="nucleotide sequence ID" value="NZ_FOXR01000002.1"/>
</dbReference>
<dbReference type="InterPro" id="IPR013785">
    <property type="entry name" value="Aldolase_TIM"/>
</dbReference>
<name>A0A1I5SBJ3_9FIRM</name>
<evidence type="ECO:0000256" key="6">
    <source>
        <dbReference type="ARBA" id="ARBA00022605"/>
    </source>
</evidence>
<evidence type="ECO:0000256" key="5">
    <source>
        <dbReference type="ARBA" id="ARBA00022272"/>
    </source>
</evidence>
<comment type="catalytic activity">
    <reaction evidence="1 10">
        <text>N-(5-phospho-beta-D-ribosyl)anthranilate = 1-(2-carboxyphenylamino)-1-deoxy-D-ribulose 5-phosphate</text>
        <dbReference type="Rhea" id="RHEA:21540"/>
        <dbReference type="ChEBI" id="CHEBI:18277"/>
        <dbReference type="ChEBI" id="CHEBI:58613"/>
        <dbReference type="EC" id="5.3.1.24"/>
    </reaction>
</comment>
<evidence type="ECO:0000313" key="13">
    <source>
        <dbReference type="Proteomes" id="UP000198577"/>
    </source>
</evidence>
<feature type="domain" description="N-(5'phosphoribosyl) anthranilate isomerase (PRAI)" evidence="11">
    <location>
        <begin position="4"/>
        <end position="199"/>
    </location>
</feature>
<organism evidence="12 13">
    <name type="scientific">Caldicoprobacter faecalis</name>
    <dbReference type="NCBI Taxonomy" id="937334"/>
    <lineage>
        <taxon>Bacteria</taxon>
        <taxon>Bacillati</taxon>
        <taxon>Bacillota</taxon>
        <taxon>Clostridia</taxon>
        <taxon>Caldicoprobacterales</taxon>
        <taxon>Caldicoprobacteraceae</taxon>
        <taxon>Caldicoprobacter</taxon>
    </lineage>
</organism>
<dbReference type="EC" id="5.3.1.24" evidence="4 10"/>
<evidence type="ECO:0000256" key="7">
    <source>
        <dbReference type="ARBA" id="ARBA00022822"/>
    </source>
</evidence>
<dbReference type="InterPro" id="IPR001240">
    <property type="entry name" value="PRAI_dom"/>
</dbReference>
<dbReference type="PANTHER" id="PTHR42894:SF1">
    <property type="entry name" value="N-(5'-PHOSPHORIBOSYL)ANTHRANILATE ISOMERASE"/>
    <property type="match status" value="1"/>
</dbReference>
<evidence type="ECO:0000256" key="1">
    <source>
        <dbReference type="ARBA" id="ARBA00001164"/>
    </source>
</evidence>
<dbReference type="GO" id="GO:0000162">
    <property type="term" value="P:L-tryptophan biosynthetic process"/>
    <property type="evidence" value="ECO:0007669"/>
    <property type="project" value="UniProtKB-UniRule"/>
</dbReference>
<comment type="pathway">
    <text evidence="2 10">Amino-acid biosynthesis; L-tryptophan biosynthesis; L-tryptophan from chorismate: step 3/5.</text>
</comment>
<dbReference type="OrthoDB" id="9786954at2"/>
<dbReference type="PANTHER" id="PTHR42894">
    <property type="entry name" value="N-(5'-PHOSPHORIBOSYL)ANTHRANILATE ISOMERASE"/>
    <property type="match status" value="1"/>
</dbReference>
<keyword evidence="6 10" id="KW-0028">Amino-acid biosynthesis</keyword>
<dbReference type="CDD" id="cd00405">
    <property type="entry name" value="PRAI"/>
    <property type="match status" value="1"/>
</dbReference>
<dbReference type="Pfam" id="PF00697">
    <property type="entry name" value="PRAI"/>
    <property type="match status" value="1"/>
</dbReference>
<keyword evidence="13" id="KW-1185">Reference proteome</keyword>
<dbReference type="SUPFAM" id="SSF51366">
    <property type="entry name" value="Ribulose-phoshate binding barrel"/>
    <property type="match status" value="1"/>
</dbReference>
<dbReference type="UniPathway" id="UPA00035">
    <property type="reaction ID" value="UER00042"/>
</dbReference>
<dbReference type="STRING" id="937334.SAMN05444406_10270"/>
<evidence type="ECO:0000256" key="2">
    <source>
        <dbReference type="ARBA" id="ARBA00004664"/>
    </source>
</evidence>
<evidence type="ECO:0000256" key="4">
    <source>
        <dbReference type="ARBA" id="ARBA00012572"/>
    </source>
</evidence>
<accession>A0A1I5SBJ3</accession>
<dbReference type="GO" id="GO:0004640">
    <property type="term" value="F:phosphoribosylanthranilate isomerase activity"/>
    <property type="evidence" value="ECO:0007669"/>
    <property type="project" value="UniProtKB-UniRule"/>
</dbReference>
<dbReference type="Proteomes" id="UP000198577">
    <property type="component" value="Unassembled WGS sequence"/>
</dbReference>
<evidence type="ECO:0000256" key="8">
    <source>
        <dbReference type="ARBA" id="ARBA00023141"/>
    </source>
</evidence>
<evidence type="ECO:0000256" key="10">
    <source>
        <dbReference type="HAMAP-Rule" id="MF_00135"/>
    </source>
</evidence>
<gene>
    <name evidence="10" type="primary">trpF</name>
    <name evidence="12" type="ORF">SAMN05444406_10270</name>
</gene>
<dbReference type="AlphaFoldDB" id="A0A1I5SBJ3"/>
<dbReference type="InterPro" id="IPR044643">
    <property type="entry name" value="TrpF_fam"/>
</dbReference>
<evidence type="ECO:0000256" key="9">
    <source>
        <dbReference type="ARBA" id="ARBA00023235"/>
    </source>
</evidence>
<evidence type="ECO:0000313" key="12">
    <source>
        <dbReference type="EMBL" id="SFP68134.1"/>
    </source>
</evidence>
<dbReference type="Gene3D" id="3.20.20.70">
    <property type="entry name" value="Aldolase class I"/>
    <property type="match status" value="1"/>
</dbReference>
<keyword evidence="9 10" id="KW-0413">Isomerase</keyword>
<evidence type="ECO:0000259" key="11">
    <source>
        <dbReference type="Pfam" id="PF00697"/>
    </source>
</evidence>
<comment type="similarity">
    <text evidence="3 10">Belongs to the TrpF family.</text>
</comment>
<keyword evidence="7 10" id="KW-0822">Tryptophan biosynthesis</keyword>
<dbReference type="HAMAP" id="MF_00135">
    <property type="entry name" value="PRAI"/>
    <property type="match status" value="1"/>
</dbReference>
<evidence type="ECO:0000256" key="3">
    <source>
        <dbReference type="ARBA" id="ARBA00007571"/>
    </source>
</evidence>
<dbReference type="EMBL" id="FOXR01000002">
    <property type="protein sequence ID" value="SFP68134.1"/>
    <property type="molecule type" value="Genomic_DNA"/>
</dbReference>
<keyword evidence="8 10" id="KW-0057">Aromatic amino acid biosynthesis</keyword>
<sequence length="209" mass="23280">MVKIKICGLKRYQDIDYVNELKVDYAGFVFAKSPRRVDLQHAERLIARLDKGIRKVGVFVNQSREFIKEACSALGLDVVQLHGDETPDEVAAYAVYGVEMWKAIRVKGEDGLVRAGEYRVDGILLDAAVQGRYGGTGQTFDWGLLEGVSFNSKLILAGGLNSHNVCSAIARVKPYAVDVSSGVETGGFKDYKKMKEFVERVRSFEKHNR</sequence>
<proteinExistence type="inferred from homology"/>
<dbReference type="FunFam" id="3.20.20.70:FF:000075">
    <property type="entry name" value="Tryptophan biosynthesis protein TRP1"/>
    <property type="match status" value="1"/>
</dbReference>
<reference evidence="12 13" key="1">
    <citation type="submission" date="2016-10" db="EMBL/GenBank/DDBJ databases">
        <authorList>
            <person name="de Groot N.N."/>
        </authorList>
    </citation>
    <scope>NUCLEOTIDE SEQUENCE [LARGE SCALE GENOMIC DNA]</scope>
    <source>
        <strain evidence="12 13">DSM 20678</strain>
    </source>
</reference>
<protein>
    <recommendedName>
        <fullName evidence="5 10">N-(5'-phosphoribosyl)anthranilate isomerase</fullName>
        <shortName evidence="10">PRAI</shortName>
        <ecNumber evidence="4 10">5.3.1.24</ecNumber>
    </recommendedName>
</protein>